<name>A0A9D3XNF0_9SAUR</name>
<organism evidence="1 2">
    <name type="scientific">Mauremys mutica</name>
    <name type="common">yellowpond turtle</name>
    <dbReference type="NCBI Taxonomy" id="74926"/>
    <lineage>
        <taxon>Eukaryota</taxon>
        <taxon>Metazoa</taxon>
        <taxon>Chordata</taxon>
        <taxon>Craniata</taxon>
        <taxon>Vertebrata</taxon>
        <taxon>Euteleostomi</taxon>
        <taxon>Archelosauria</taxon>
        <taxon>Testudinata</taxon>
        <taxon>Testudines</taxon>
        <taxon>Cryptodira</taxon>
        <taxon>Durocryptodira</taxon>
        <taxon>Testudinoidea</taxon>
        <taxon>Geoemydidae</taxon>
        <taxon>Geoemydinae</taxon>
        <taxon>Mauremys</taxon>
    </lineage>
</organism>
<sequence length="126" mass="13922">MWGGCPRGPSLADFWRKPEIKCSGTRRGRMGRERVAGSLNRVIELASDQVLRLDNSALVGQSSLLQRGTPARRKGTRFCVPGSRLLSAIIFPPRQPPAALRQALRHFCRSVQSRSPKESISDVGLK</sequence>
<evidence type="ECO:0000313" key="1">
    <source>
        <dbReference type="EMBL" id="KAH1182852.1"/>
    </source>
</evidence>
<gene>
    <name evidence="1" type="ORF">KIL84_004344</name>
</gene>
<proteinExistence type="predicted"/>
<reference evidence="1" key="1">
    <citation type="submission" date="2021-09" db="EMBL/GenBank/DDBJ databases">
        <title>The genome of Mauremys mutica provides insights into the evolution of semi-aquatic lifestyle.</title>
        <authorList>
            <person name="Gong S."/>
            <person name="Gao Y."/>
        </authorList>
    </citation>
    <scope>NUCLEOTIDE SEQUENCE</scope>
    <source>
        <strain evidence="1">MM-2020</strain>
        <tissue evidence="1">Muscle</tissue>
    </source>
</reference>
<protein>
    <submittedName>
        <fullName evidence="1">Uncharacterized protein</fullName>
    </submittedName>
</protein>
<accession>A0A9D3XNF0</accession>
<keyword evidence="2" id="KW-1185">Reference proteome</keyword>
<evidence type="ECO:0000313" key="2">
    <source>
        <dbReference type="Proteomes" id="UP000827986"/>
    </source>
</evidence>
<dbReference type="EMBL" id="JAHDVG010000466">
    <property type="protein sequence ID" value="KAH1182852.1"/>
    <property type="molecule type" value="Genomic_DNA"/>
</dbReference>
<comment type="caution">
    <text evidence="1">The sequence shown here is derived from an EMBL/GenBank/DDBJ whole genome shotgun (WGS) entry which is preliminary data.</text>
</comment>
<dbReference type="AlphaFoldDB" id="A0A9D3XNF0"/>
<dbReference type="Proteomes" id="UP000827986">
    <property type="component" value="Unassembled WGS sequence"/>
</dbReference>